<dbReference type="EMBL" id="OBEH01000002">
    <property type="protein sequence ID" value="SNY99483.1"/>
    <property type="molecule type" value="Genomic_DNA"/>
</dbReference>
<protein>
    <submittedName>
        <fullName evidence="1">Uncharacterized protein</fullName>
    </submittedName>
</protein>
<organism evidence="1 2">
    <name type="scientific">Flagellimonas pacifica</name>
    <dbReference type="NCBI Taxonomy" id="1247520"/>
    <lineage>
        <taxon>Bacteria</taxon>
        <taxon>Pseudomonadati</taxon>
        <taxon>Bacteroidota</taxon>
        <taxon>Flavobacteriia</taxon>
        <taxon>Flavobacteriales</taxon>
        <taxon>Flavobacteriaceae</taxon>
        <taxon>Flagellimonas</taxon>
    </lineage>
</organism>
<sequence>MITFKTKQINSSLFQINKIVIVNQPEYDDL</sequence>
<dbReference type="Proteomes" id="UP000219048">
    <property type="component" value="Unassembled WGS sequence"/>
</dbReference>
<evidence type="ECO:0000313" key="1">
    <source>
        <dbReference type="EMBL" id="SNY99483.1"/>
    </source>
</evidence>
<proteinExistence type="predicted"/>
<gene>
    <name evidence="1" type="ORF">SAMN06265377_1290</name>
</gene>
<name>A0A285MS24_9FLAO</name>
<dbReference type="AlphaFoldDB" id="A0A285MS24"/>
<reference evidence="2" key="1">
    <citation type="submission" date="2017-09" db="EMBL/GenBank/DDBJ databases">
        <authorList>
            <person name="Varghese N."/>
            <person name="Submissions S."/>
        </authorList>
    </citation>
    <scope>NUCLEOTIDE SEQUENCE [LARGE SCALE GENOMIC DNA]</scope>
    <source>
        <strain evidence="2">DSM 25885</strain>
    </source>
</reference>
<accession>A0A285MS24</accession>
<keyword evidence="2" id="KW-1185">Reference proteome</keyword>
<evidence type="ECO:0000313" key="2">
    <source>
        <dbReference type="Proteomes" id="UP000219048"/>
    </source>
</evidence>